<reference evidence="9 10" key="1">
    <citation type="journal article" date="2016" name="Genome Biol. Evol.">
        <title>Divergent and convergent evolution of fungal pathogenicity.</title>
        <authorList>
            <person name="Shang Y."/>
            <person name="Xiao G."/>
            <person name="Zheng P."/>
            <person name="Cen K."/>
            <person name="Zhan S."/>
            <person name="Wang C."/>
        </authorList>
    </citation>
    <scope>NUCLEOTIDE SEQUENCE [LARGE SCALE GENOMIC DNA]</scope>
    <source>
        <strain evidence="9 10">RCEF 264</strain>
    </source>
</reference>
<dbReference type="Gene3D" id="1.10.150.910">
    <property type="match status" value="1"/>
</dbReference>
<dbReference type="InterPro" id="IPR004871">
    <property type="entry name" value="RSE1/DDB1/CPSF1_C"/>
</dbReference>
<comment type="caution">
    <text evidence="9">The sequence shown here is derived from an EMBL/GenBank/DDBJ whole genome shotgun (WGS) entry which is preliminary data.</text>
</comment>
<feature type="region of interest" description="Disordered" evidence="5">
    <location>
        <begin position="984"/>
        <end position="1008"/>
    </location>
</feature>
<dbReference type="GO" id="GO:0003677">
    <property type="term" value="F:DNA binding"/>
    <property type="evidence" value="ECO:0007669"/>
    <property type="project" value="UniProtKB-KW"/>
</dbReference>
<dbReference type="Pfam" id="PF23726">
    <property type="entry name" value="Beta-prop_RSE1_2nd"/>
    <property type="match status" value="1"/>
</dbReference>
<proteinExistence type="inferred from homology"/>
<dbReference type="OrthoDB" id="433457at2759"/>
<evidence type="ECO:0000259" key="7">
    <source>
        <dbReference type="Pfam" id="PF10433"/>
    </source>
</evidence>
<evidence type="ECO:0000256" key="3">
    <source>
        <dbReference type="ARBA" id="ARBA00014577"/>
    </source>
</evidence>
<dbReference type="Gene3D" id="2.130.10.10">
    <property type="entry name" value="YVTN repeat-like/Quinoprotein amine dehydrogenase"/>
    <property type="match status" value="3"/>
</dbReference>
<dbReference type="Pfam" id="PF03178">
    <property type="entry name" value="CPSF_A"/>
    <property type="match status" value="2"/>
</dbReference>
<dbReference type="EMBL" id="AZHD01000002">
    <property type="protein sequence ID" value="OAA66753.1"/>
    <property type="molecule type" value="Genomic_DNA"/>
</dbReference>
<protein>
    <recommendedName>
        <fullName evidence="3">DNA damage-binding protein 1</fullName>
    </recommendedName>
</protein>
<evidence type="ECO:0000256" key="4">
    <source>
        <dbReference type="ARBA" id="ARBA00023242"/>
    </source>
</evidence>
<dbReference type="InterPro" id="IPR058543">
    <property type="entry name" value="Beta-prop_RSE1/DDB1/CPSF1_2nd"/>
</dbReference>
<sequence>MAYIAPIHRPSSVRHALRIKLLSPDEESIVLSKANRLEIWRFTEENELALFQSRLVFGSVTMLEVLRPKEDSETELLFVGTDRFDYFTLAWDPKKQSLDTVDNFHDIGEKHLRDSQSQDRCVVDPSGRYMALLLWEGVLSVLRMQSRRDKARNLDLMDQVRLSELFIKACTFLHSETGHPRIAFLYQTQADTPESKLSSYRLTSDDRNTVAARFDPARDRELNLDIADPGAAMLIPVERVELNKRHFVRNNPHNAATAKAHLGGLLVVGETRLLYIDDTTNHTVEAPLRAATIFVAWARYDATHYFLGDNYGSLHLLTILAEGTAVTGLNVSQIGKTSRAAALVYVEARRMLFVGSHSGDSQLFKVDLTSSTDNFCALVQVMRNIGPILDFTVMDMGNREVDKQLANEYASGQARIVTGSGVHKDGSLRSVRSGVGLEDVGVLDETGHVRALFSLRTQNRSQSVSPPPPPPPKVDTLVVSGLTETRAFVFDSEGGIEEVDSLPGITLTIETLWAANLPDSGGNRVLQITPHVVTVAELDSGVTVASWSPPNGKTITSASANGRWALLSVEGTLLVSLDLARDLAVAAQKDFGTDQIACIHASPQLLDTGVVGMWTAGSVTLVDLGTLQPTQSSETVRHKEDNASVARSLALVQVLPPQVAGPTLFVAMDDGSVVTFAVSPHTGTLSSRKSVILGTRHASLHLLPQAGGVYNVFATTEHPSLIYGSENRTVYAAVTAEDASVVCAFDAEAFPNAVVVATATQIKLSRIDAQRQTHVQTVEMGETVRRIAYSPAEKVFALGCVAQELTHGREVVTSSVKLVDEVLFRPLGKPLALDAERAELVECVIRAELRDAHGDPVERFVVGTSYLTGDGDEGHGEDPTLGRLLVLGVDADRSLYQVSAHRLRGPCRCLGVLQDGLIVAGLSRTVVLFRHVETTSLSATLRKVAAARTATYVIDLAVHGNMIAVGDMMKSTSLLRYVPAVGRRHGDDDGSDNDDNNDHDEDGKKPLKEPAKLVTLARNYQASWATAVCYVEGEAWLEADGFGNLSVLERNVDGVTEEDRRRLRATSEMNLGESVNRIRPIAVESSANAMVHPKAFLATVEGSIYLFGTVAASAQDLLMNLQAKLETVVRGLGNTTFSAYRGFYNAEREAGEPNRFLDGEMLERFLDLDDELQKEVAQGLGPSVEDLRNSIEELKRMH</sequence>
<dbReference type="AlphaFoldDB" id="A0A167YVR3"/>
<dbReference type="InterPro" id="IPR050358">
    <property type="entry name" value="RSE1/DDB1/CFT1"/>
</dbReference>
<evidence type="ECO:0000259" key="6">
    <source>
        <dbReference type="Pfam" id="PF03178"/>
    </source>
</evidence>
<feature type="domain" description="RSE1/DDB1/CPSF1 first beta-propeller" evidence="7">
    <location>
        <begin position="12"/>
        <end position="374"/>
    </location>
</feature>
<gene>
    <name evidence="9" type="ORF">SPI_01329</name>
</gene>
<feature type="domain" description="RSE1/DDB1/CPSF1 C-terminal" evidence="6">
    <location>
        <begin position="814"/>
        <end position="978"/>
    </location>
</feature>
<dbReference type="GO" id="GO:0005634">
    <property type="term" value="C:nucleus"/>
    <property type="evidence" value="ECO:0007669"/>
    <property type="project" value="UniProtKB-SubCell"/>
</dbReference>
<dbReference type="PANTHER" id="PTHR10644">
    <property type="entry name" value="DNA REPAIR/RNA PROCESSING CPSF FAMILY"/>
    <property type="match status" value="1"/>
</dbReference>
<keyword evidence="4" id="KW-0539">Nucleus</keyword>
<dbReference type="Pfam" id="PF10433">
    <property type="entry name" value="Beta-prop_RSE1_1st"/>
    <property type="match status" value="1"/>
</dbReference>
<keyword evidence="10" id="KW-1185">Reference proteome</keyword>
<dbReference type="Proteomes" id="UP000076874">
    <property type="component" value="Unassembled WGS sequence"/>
</dbReference>
<evidence type="ECO:0000256" key="2">
    <source>
        <dbReference type="ARBA" id="ARBA00007453"/>
    </source>
</evidence>
<keyword evidence="9" id="KW-0238">DNA-binding</keyword>
<evidence type="ECO:0000256" key="1">
    <source>
        <dbReference type="ARBA" id="ARBA00004123"/>
    </source>
</evidence>
<evidence type="ECO:0000259" key="8">
    <source>
        <dbReference type="Pfam" id="PF23726"/>
    </source>
</evidence>
<name>A0A167YVR3_9HYPO</name>
<organism evidence="9 10">
    <name type="scientific">Niveomyces insectorum RCEF 264</name>
    <dbReference type="NCBI Taxonomy" id="1081102"/>
    <lineage>
        <taxon>Eukaryota</taxon>
        <taxon>Fungi</taxon>
        <taxon>Dikarya</taxon>
        <taxon>Ascomycota</taxon>
        <taxon>Pezizomycotina</taxon>
        <taxon>Sordariomycetes</taxon>
        <taxon>Hypocreomycetidae</taxon>
        <taxon>Hypocreales</taxon>
        <taxon>Cordycipitaceae</taxon>
        <taxon>Niveomyces</taxon>
    </lineage>
</organism>
<dbReference type="InterPro" id="IPR011047">
    <property type="entry name" value="Quinoprotein_ADH-like_sf"/>
</dbReference>
<dbReference type="STRING" id="1081102.A0A167YVR3"/>
<evidence type="ECO:0000313" key="10">
    <source>
        <dbReference type="Proteomes" id="UP000076874"/>
    </source>
</evidence>
<dbReference type="InterPro" id="IPR018846">
    <property type="entry name" value="Beta-prop_RSE1/DDB1/CPSF1_1st"/>
</dbReference>
<evidence type="ECO:0000256" key="5">
    <source>
        <dbReference type="SAM" id="MobiDB-lite"/>
    </source>
</evidence>
<feature type="domain" description="RSE1/DDB1/CPSF1 C-terminal" evidence="6">
    <location>
        <begin position="1009"/>
        <end position="1167"/>
    </location>
</feature>
<dbReference type="InterPro" id="IPR015943">
    <property type="entry name" value="WD40/YVTN_repeat-like_dom_sf"/>
</dbReference>
<comment type="similarity">
    <text evidence="2">Belongs to the DDB1 family.</text>
</comment>
<comment type="subcellular location">
    <subcellularLocation>
        <location evidence="1">Nucleus</location>
    </subcellularLocation>
</comment>
<feature type="compositionally biased region" description="Acidic residues" evidence="5">
    <location>
        <begin position="989"/>
        <end position="1000"/>
    </location>
</feature>
<accession>A0A167YVR3</accession>
<feature type="domain" description="RSE1/DDB1/CPSF1 second beta-propeller" evidence="8">
    <location>
        <begin position="448"/>
        <end position="766"/>
    </location>
</feature>
<evidence type="ECO:0000313" key="9">
    <source>
        <dbReference type="EMBL" id="OAA66753.1"/>
    </source>
</evidence>
<dbReference type="SUPFAM" id="SSF50998">
    <property type="entry name" value="Quinoprotein alcohol dehydrogenase-like"/>
    <property type="match status" value="1"/>
</dbReference>